<evidence type="ECO:0000313" key="3">
    <source>
        <dbReference type="Proteomes" id="UP001055439"/>
    </source>
</evidence>
<evidence type="ECO:0000313" key="2">
    <source>
        <dbReference type="EMBL" id="URE37939.1"/>
    </source>
</evidence>
<proteinExistence type="predicted"/>
<sequence length="188" mass="21453">MNIAIHHPFSLTKDFSNRTPSATAQQTKLSCRKKRSSDKRYKSTLDSYSPSSQFLSYFVVLQVKGEREREREAAFHHETSPLCHPPPRRDLTGFFRCAVAKWRSFRRAGVPQRPDAMRVVSALLGAAHGCVLRTAQVCIGRRRRLPLRHLLQPRPPPDLQRHSAGRKGPSSTLWPASGGFRQVRQLFR</sequence>
<organism evidence="2 3">
    <name type="scientific">Musa troglodytarum</name>
    <name type="common">fe'i banana</name>
    <dbReference type="NCBI Taxonomy" id="320322"/>
    <lineage>
        <taxon>Eukaryota</taxon>
        <taxon>Viridiplantae</taxon>
        <taxon>Streptophyta</taxon>
        <taxon>Embryophyta</taxon>
        <taxon>Tracheophyta</taxon>
        <taxon>Spermatophyta</taxon>
        <taxon>Magnoliopsida</taxon>
        <taxon>Liliopsida</taxon>
        <taxon>Zingiberales</taxon>
        <taxon>Musaceae</taxon>
        <taxon>Musa</taxon>
    </lineage>
</organism>
<evidence type="ECO:0000256" key="1">
    <source>
        <dbReference type="SAM" id="MobiDB-lite"/>
    </source>
</evidence>
<gene>
    <name evidence="2" type="ORF">MUK42_06764</name>
</gene>
<reference evidence="2" key="1">
    <citation type="submission" date="2022-05" db="EMBL/GenBank/DDBJ databases">
        <title>The Musa troglodytarum L. genome provides insights into the mechanism of non-climacteric behaviour and enrichment of carotenoids.</title>
        <authorList>
            <person name="Wang J."/>
        </authorList>
    </citation>
    <scope>NUCLEOTIDE SEQUENCE</scope>
    <source>
        <tissue evidence="2">Leaf</tissue>
    </source>
</reference>
<feature type="region of interest" description="Disordered" evidence="1">
    <location>
        <begin position="149"/>
        <end position="177"/>
    </location>
</feature>
<name>A0A9E7L4W6_9LILI</name>
<feature type="compositionally biased region" description="Polar residues" evidence="1">
    <location>
        <begin position="15"/>
        <end position="27"/>
    </location>
</feature>
<dbReference type="EMBL" id="CP097510">
    <property type="protein sequence ID" value="URE37939.1"/>
    <property type="molecule type" value="Genomic_DNA"/>
</dbReference>
<accession>A0A9E7L4W6</accession>
<dbReference type="AlphaFoldDB" id="A0A9E7L4W6"/>
<feature type="region of interest" description="Disordered" evidence="1">
    <location>
        <begin position="15"/>
        <end position="36"/>
    </location>
</feature>
<protein>
    <submittedName>
        <fullName evidence="2">Uncharacterized protein</fullName>
    </submittedName>
</protein>
<keyword evidence="3" id="KW-1185">Reference proteome</keyword>
<dbReference type="Proteomes" id="UP001055439">
    <property type="component" value="Chromosome 8"/>
</dbReference>